<dbReference type="InterPro" id="IPR012373">
    <property type="entry name" value="Ferrdict_sens_TM"/>
</dbReference>
<organism evidence="3 4">
    <name type="scientific">Haloferula sargassicola</name>
    <dbReference type="NCBI Taxonomy" id="490096"/>
    <lineage>
        <taxon>Bacteria</taxon>
        <taxon>Pseudomonadati</taxon>
        <taxon>Verrucomicrobiota</taxon>
        <taxon>Verrucomicrobiia</taxon>
        <taxon>Verrucomicrobiales</taxon>
        <taxon>Verrucomicrobiaceae</taxon>
        <taxon>Haloferula</taxon>
    </lineage>
</organism>
<dbReference type="RefSeq" id="WP_353567197.1">
    <property type="nucleotide sequence ID" value="NZ_BAABRI010000011.1"/>
</dbReference>
<accession>A0ABP9UNB6</accession>
<evidence type="ECO:0000256" key="2">
    <source>
        <dbReference type="SAM" id="Phobius"/>
    </source>
</evidence>
<gene>
    <name evidence="3" type="ORF">Hsar01_02300</name>
</gene>
<name>A0ABP9UNB6_9BACT</name>
<dbReference type="EMBL" id="BAABRI010000011">
    <property type="protein sequence ID" value="GAA5483073.1"/>
    <property type="molecule type" value="Genomic_DNA"/>
</dbReference>
<evidence type="ECO:0000313" key="3">
    <source>
        <dbReference type="EMBL" id="GAA5483073.1"/>
    </source>
</evidence>
<keyword evidence="2" id="KW-1133">Transmembrane helix</keyword>
<evidence type="ECO:0008006" key="5">
    <source>
        <dbReference type="Google" id="ProtNLM"/>
    </source>
</evidence>
<evidence type="ECO:0000256" key="1">
    <source>
        <dbReference type="SAM" id="MobiDB-lite"/>
    </source>
</evidence>
<dbReference type="Proteomes" id="UP001476282">
    <property type="component" value="Unassembled WGS sequence"/>
</dbReference>
<keyword evidence="4" id="KW-1185">Reference proteome</keyword>
<dbReference type="PANTHER" id="PTHR30273:SF2">
    <property type="entry name" value="PROTEIN FECR"/>
    <property type="match status" value="1"/>
</dbReference>
<keyword evidence="2" id="KW-0472">Membrane</keyword>
<dbReference type="PANTHER" id="PTHR30273">
    <property type="entry name" value="PERIPLASMIC SIGNAL SENSOR AND SIGMA FACTOR ACTIVATOR FECR-RELATED"/>
    <property type="match status" value="1"/>
</dbReference>
<keyword evidence="2" id="KW-0812">Transmembrane</keyword>
<protein>
    <recommendedName>
        <fullName evidence="5">FecR protein domain-containing protein</fullName>
    </recommendedName>
</protein>
<feature type="region of interest" description="Disordered" evidence="1">
    <location>
        <begin position="433"/>
        <end position="452"/>
    </location>
</feature>
<evidence type="ECO:0000313" key="4">
    <source>
        <dbReference type="Proteomes" id="UP001476282"/>
    </source>
</evidence>
<proteinExistence type="predicted"/>
<reference evidence="3 4" key="1">
    <citation type="submission" date="2024-02" db="EMBL/GenBank/DDBJ databases">
        <title>Haloferula sargassicola NBRC 104335.</title>
        <authorList>
            <person name="Ichikawa N."/>
            <person name="Katano-Makiyama Y."/>
            <person name="Hidaka K."/>
        </authorList>
    </citation>
    <scope>NUCLEOTIDE SEQUENCE [LARGE SCALE GENOMIC DNA]</scope>
    <source>
        <strain evidence="3 4">NBRC 104335</strain>
    </source>
</reference>
<comment type="caution">
    <text evidence="3">The sequence shown here is derived from an EMBL/GenBank/DDBJ whole genome shotgun (WGS) entry which is preliminary data.</text>
</comment>
<sequence>MSRRSDEEIIQQVLDGTLDERSFGEFEARLRSEPALRTLYLSYSRSHHLLAEKFATSEPAVVPLRRGPRRRLPVVALAACAAGLAVAAVFFRGGDPAAAVVLGPESHGRIIGSSAAGELAIGGRLELDHGSAAIRLPSGQRAYFEGPGCLERLEASAFKLDEGRIWFGPGHGVPVSCETKDLKVVAERGEFGLIADAGEPQELQVLRGEVEYSVRGGKAERAGVGRCLAWQADALATGDRALAFSSDFPHAVTVFSDDFDDPDYTALDRKEPDTGAGPWSVVAGGPTILGGVLDTSGNTRHIAFAPLVDLPLDELSHVLLLTLETEVPGTDGHSQGWAGVSLYTGDQERIFLGDPCGPEDGWALHPVGYEARNACPLLRGKSTVTLRYDYRSGLVQLFEGTDTTGPALASEWISPGLSFDRIRIANGSQADAAADAGKDRSAAGDGPGVNSRSNIALRRVTVSVLCARDERRVPQP</sequence>
<feature type="transmembrane region" description="Helical" evidence="2">
    <location>
        <begin position="72"/>
        <end position="91"/>
    </location>
</feature>